<gene>
    <name evidence="1" type="ORF">ACOC_LOCUS11200</name>
</gene>
<dbReference type="EMBL" id="UYYA01004636">
    <property type="protein sequence ID" value="VDM62785.1"/>
    <property type="molecule type" value="Genomic_DNA"/>
</dbReference>
<reference evidence="1 2" key="2">
    <citation type="submission" date="2018-11" db="EMBL/GenBank/DDBJ databases">
        <authorList>
            <consortium name="Pathogen Informatics"/>
        </authorList>
    </citation>
    <scope>NUCLEOTIDE SEQUENCE [LARGE SCALE GENOMIC DNA]</scope>
    <source>
        <strain evidence="1 2">Costa Rica</strain>
    </source>
</reference>
<evidence type="ECO:0000313" key="1">
    <source>
        <dbReference type="EMBL" id="VDM62785.1"/>
    </source>
</evidence>
<dbReference type="Proteomes" id="UP000267027">
    <property type="component" value="Unassembled WGS sequence"/>
</dbReference>
<evidence type="ECO:0000313" key="2">
    <source>
        <dbReference type="Proteomes" id="UP000267027"/>
    </source>
</evidence>
<sequence>MAIRGDGSLLAELTVGVVNSNFCGLETRKVQGAADLIAVANFVFCVTIRRNHLCDDFYRRHESFLGTWCFAQYYILEIMRIFGILLITVQRYVGICRNGSAIDEQFAIFGLRSQLSLYQAANPFYVARKIIAAFVSCNEIIAGSHSFSVKYCPRLTDRNQKRQSRINITDALQIPEHYDNFPVAELQQAMDSCVYAMGVAVRLLDASYRA</sequence>
<dbReference type="WBParaSite" id="ACOC_0001119901-mRNA-1">
    <property type="protein sequence ID" value="ACOC_0001119901-mRNA-1"/>
    <property type="gene ID" value="ACOC_0001119901"/>
</dbReference>
<dbReference type="Pfam" id="PF10323">
    <property type="entry name" value="7TM_GPCR_Srv"/>
    <property type="match status" value="1"/>
</dbReference>
<dbReference type="InterPro" id="IPR019426">
    <property type="entry name" value="7TM_GPCR_serpentine_rcpt_Srv"/>
</dbReference>
<dbReference type="OrthoDB" id="5872870at2759"/>
<keyword evidence="2" id="KW-1185">Reference proteome</keyword>
<reference evidence="3" key="1">
    <citation type="submission" date="2017-02" db="UniProtKB">
        <authorList>
            <consortium name="WormBaseParasite"/>
        </authorList>
    </citation>
    <scope>IDENTIFICATION</scope>
</reference>
<organism evidence="3">
    <name type="scientific">Angiostrongylus costaricensis</name>
    <name type="common">Nematode worm</name>
    <dbReference type="NCBI Taxonomy" id="334426"/>
    <lineage>
        <taxon>Eukaryota</taxon>
        <taxon>Metazoa</taxon>
        <taxon>Ecdysozoa</taxon>
        <taxon>Nematoda</taxon>
        <taxon>Chromadorea</taxon>
        <taxon>Rhabditida</taxon>
        <taxon>Rhabditina</taxon>
        <taxon>Rhabditomorpha</taxon>
        <taxon>Strongyloidea</taxon>
        <taxon>Metastrongylidae</taxon>
        <taxon>Angiostrongylus</taxon>
    </lineage>
</organism>
<proteinExistence type="predicted"/>
<dbReference type="AlphaFoldDB" id="A0A0R3PXX5"/>
<name>A0A0R3PXX5_ANGCS</name>
<protein>
    <submittedName>
        <fullName evidence="1 3">Uncharacterized protein</fullName>
    </submittedName>
</protein>
<evidence type="ECO:0000313" key="3">
    <source>
        <dbReference type="WBParaSite" id="ACOC_0001119901-mRNA-1"/>
    </source>
</evidence>
<accession>A0A0R3PXX5</accession>